<accession>A0A4Q0YRM4</accession>
<gene>
    <name evidence="1" type="ORF">CS022_07575</name>
</gene>
<organism evidence="1 2">
    <name type="scientific">Veronia nyctiphanis</name>
    <dbReference type="NCBI Taxonomy" id="1278244"/>
    <lineage>
        <taxon>Bacteria</taxon>
        <taxon>Pseudomonadati</taxon>
        <taxon>Pseudomonadota</taxon>
        <taxon>Gammaproteobacteria</taxon>
        <taxon>Vibrionales</taxon>
        <taxon>Vibrionaceae</taxon>
        <taxon>Veronia</taxon>
    </lineage>
</organism>
<dbReference type="AlphaFoldDB" id="A0A4Q0YRM4"/>
<proteinExistence type="predicted"/>
<sequence>MRDIVLTSETGSLDYWPKPLPDLYLQEPLMVAFEIPKGATDLMVTGELNQRRWQHKVSLTNLEASAEKASGIDVLWARNQIKSIGLNPDLSADEKREKITQLGLSHHIVTAHTSLIAVDKTPVRPLHLVASDKSIALNRPSGMAVSLPTSNSSPRLAQAGLGSDLLTILACLMLVAGLGLMRLRLKLFGECEMTIIALRARREV</sequence>
<evidence type="ECO:0000313" key="1">
    <source>
        <dbReference type="EMBL" id="RXJ73837.1"/>
    </source>
</evidence>
<dbReference type="Proteomes" id="UP000290287">
    <property type="component" value="Unassembled WGS sequence"/>
</dbReference>
<name>A0A4Q0YRM4_9GAMM</name>
<protein>
    <submittedName>
        <fullName evidence="1">Uncharacterized protein</fullName>
    </submittedName>
</protein>
<evidence type="ECO:0000313" key="2">
    <source>
        <dbReference type="Proteomes" id="UP000290287"/>
    </source>
</evidence>
<keyword evidence="2" id="KW-1185">Reference proteome</keyword>
<reference evidence="1 2" key="1">
    <citation type="submission" date="2017-10" db="EMBL/GenBank/DDBJ databases">
        <title>Nyctiphanis sp. nov., isolated from the stomach of the euphausiid Nyctiphanes simplex (Hansen, 1911) in the Gulf of California.</title>
        <authorList>
            <person name="Gomez-Gil B."/>
            <person name="Aguilar-Mendez M."/>
            <person name="Lopez-Cortes A."/>
            <person name="Gomez-Gutierrez J."/>
            <person name="Roque A."/>
            <person name="Lang E."/>
            <person name="Gonzalez-Castillo A."/>
        </authorList>
    </citation>
    <scope>NUCLEOTIDE SEQUENCE [LARGE SCALE GENOMIC DNA]</scope>
    <source>
        <strain evidence="1 2">CAIM 600</strain>
    </source>
</reference>
<dbReference type="EMBL" id="PEIB01000006">
    <property type="protein sequence ID" value="RXJ73837.1"/>
    <property type="molecule type" value="Genomic_DNA"/>
</dbReference>
<comment type="caution">
    <text evidence="1">The sequence shown here is derived from an EMBL/GenBank/DDBJ whole genome shotgun (WGS) entry which is preliminary data.</text>
</comment>